<keyword evidence="1" id="KW-1133">Transmembrane helix</keyword>
<comment type="caution">
    <text evidence="3">The sequence shown here is derived from an EMBL/GenBank/DDBJ whole genome shotgun (WGS) entry which is preliminary data.</text>
</comment>
<protein>
    <recommendedName>
        <fullName evidence="2">HPP transmembrane region domain-containing protein</fullName>
    </recommendedName>
</protein>
<feature type="transmembrane region" description="Helical" evidence="1">
    <location>
        <begin position="83"/>
        <end position="99"/>
    </location>
</feature>
<keyword evidence="1" id="KW-0472">Membrane</keyword>
<dbReference type="EMBL" id="NEXE01000052">
    <property type="protein sequence ID" value="PSN90661.1"/>
    <property type="molecule type" value="Genomic_DNA"/>
</dbReference>
<evidence type="ECO:0000313" key="3">
    <source>
        <dbReference type="EMBL" id="PSN90661.1"/>
    </source>
</evidence>
<reference evidence="3 4" key="1">
    <citation type="submission" date="2017-04" db="EMBL/GenBank/DDBJ databases">
        <title>Novel microbial lineages endemic to geothermal iron-oxide mats fill important gaps in the evolutionary history of Archaea.</title>
        <authorList>
            <person name="Jay Z.J."/>
            <person name="Beam J.P."/>
            <person name="Dlakic M."/>
            <person name="Rusch D.B."/>
            <person name="Kozubal M.A."/>
            <person name="Inskeep W.P."/>
        </authorList>
    </citation>
    <scope>NUCLEOTIDE SEQUENCE [LARGE SCALE GENOMIC DNA]</scope>
    <source>
        <strain evidence="3">OSP_D</strain>
    </source>
</reference>
<gene>
    <name evidence="3" type="ORF">B9Q03_06300</name>
</gene>
<evidence type="ECO:0000259" key="2">
    <source>
        <dbReference type="Pfam" id="PF04982"/>
    </source>
</evidence>
<feature type="transmembrane region" description="Helical" evidence="1">
    <location>
        <begin position="12"/>
        <end position="37"/>
    </location>
</feature>
<dbReference type="AlphaFoldDB" id="A0A2R6AW89"/>
<evidence type="ECO:0000313" key="4">
    <source>
        <dbReference type="Proteomes" id="UP000240322"/>
    </source>
</evidence>
<sequence length="159" mass="17535">MGYDSLRVGDFIVFVCCALIILFVTFHRGVFLLAPPYDVTAYLVVFERQSKFSKPTSAVFSYIIVIVTSVTLHLLLGDGIISLTLNVLMVAAFISFTRFSHPPALALTIFSYLTNDTLGFSLTSLLVLAIIFAFAKLSDPMLKRMHASTPSDKLENKSS</sequence>
<feature type="transmembrane region" description="Helical" evidence="1">
    <location>
        <begin position="119"/>
        <end position="137"/>
    </location>
</feature>
<feature type="domain" description="HPP transmembrane region" evidence="2">
    <location>
        <begin position="13"/>
        <end position="134"/>
    </location>
</feature>
<dbReference type="InterPro" id="IPR058581">
    <property type="entry name" value="TM_HPP"/>
</dbReference>
<proteinExistence type="predicted"/>
<organism evidence="3 4">
    <name type="scientific">Candidatus Marsarchaeota G2 archaeon OSP_D</name>
    <dbReference type="NCBI Taxonomy" id="1978157"/>
    <lineage>
        <taxon>Archaea</taxon>
        <taxon>Candidatus Marsarchaeota</taxon>
        <taxon>Candidatus Marsarchaeota group 2</taxon>
    </lineage>
</organism>
<dbReference type="Proteomes" id="UP000240322">
    <property type="component" value="Unassembled WGS sequence"/>
</dbReference>
<feature type="transmembrane region" description="Helical" evidence="1">
    <location>
        <begin position="57"/>
        <end position="76"/>
    </location>
</feature>
<name>A0A2R6AW89_9ARCH</name>
<keyword evidence="1" id="KW-0812">Transmembrane</keyword>
<evidence type="ECO:0000256" key="1">
    <source>
        <dbReference type="SAM" id="Phobius"/>
    </source>
</evidence>
<accession>A0A2R6AW89</accession>
<dbReference type="Pfam" id="PF04982">
    <property type="entry name" value="TM_HPP"/>
    <property type="match status" value="1"/>
</dbReference>